<keyword evidence="2" id="KW-0472">Membrane</keyword>
<dbReference type="PANTHER" id="PTHR23244">
    <property type="entry name" value="KELCH REPEAT DOMAIN"/>
    <property type="match status" value="1"/>
</dbReference>
<feature type="transmembrane region" description="Helical" evidence="2">
    <location>
        <begin position="852"/>
        <end position="875"/>
    </location>
</feature>
<name>A0AAF0F4G3_9BASI</name>
<keyword evidence="3" id="KW-0732">Signal</keyword>
<keyword evidence="5" id="KW-1185">Reference proteome</keyword>
<reference evidence="4" key="1">
    <citation type="submission" date="2023-03" db="EMBL/GenBank/DDBJ databases">
        <title>Mating type loci evolution in Malassezia.</title>
        <authorList>
            <person name="Coelho M.A."/>
        </authorList>
    </citation>
    <scope>NUCLEOTIDE SEQUENCE</scope>
    <source>
        <strain evidence="4">CBS 9431</strain>
    </source>
</reference>
<evidence type="ECO:0000313" key="5">
    <source>
        <dbReference type="Proteomes" id="UP001217754"/>
    </source>
</evidence>
<feature type="region of interest" description="Disordered" evidence="1">
    <location>
        <begin position="529"/>
        <end position="849"/>
    </location>
</feature>
<dbReference type="AlphaFoldDB" id="A0AAF0F4G3"/>
<feature type="compositionally biased region" description="Low complexity" evidence="1">
    <location>
        <begin position="672"/>
        <end position="690"/>
    </location>
</feature>
<feature type="region of interest" description="Disordered" evidence="1">
    <location>
        <begin position="1006"/>
        <end position="1116"/>
    </location>
</feature>
<feature type="compositionally biased region" description="Basic and acidic residues" evidence="1">
    <location>
        <begin position="828"/>
        <end position="840"/>
    </location>
</feature>
<accession>A0AAF0F4G3</accession>
<feature type="compositionally biased region" description="Low complexity" evidence="1">
    <location>
        <begin position="717"/>
        <end position="729"/>
    </location>
</feature>
<feature type="compositionally biased region" description="Gly residues" evidence="1">
    <location>
        <begin position="611"/>
        <end position="620"/>
    </location>
</feature>
<evidence type="ECO:0008006" key="6">
    <source>
        <dbReference type="Google" id="ProtNLM"/>
    </source>
</evidence>
<evidence type="ECO:0000256" key="2">
    <source>
        <dbReference type="SAM" id="Phobius"/>
    </source>
</evidence>
<feature type="compositionally biased region" description="Low complexity" evidence="1">
    <location>
        <begin position="621"/>
        <end position="631"/>
    </location>
</feature>
<feature type="chain" id="PRO_5042201025" description="Kelch repeat-containing protein" evidence="3">
    <location>
        <begin position="26"/>
        <end position="1116"/>
    </location>
</feature>
<feature type="compositionally biased region" description="Low complexity" evidence="1">
    <location>
        <begin position="794"/>
        <end position="827"/>
    </location>
</feature>
<feature type="signal peptide" evidence="3">
    <location>
        <begin position="1"/>
        <end position="25"/>
    </location>
</feature>
<dbReference type="EMBL" id="CP119959">
    <property type="protein sequence ID" value="WFD38212.1"/>
    <property type="molecule type" value="Genomic_DNA"/>
</dbReference>
<dbReference type="GeneID" id="85224809"/>
<feature type="compositionally biased region" description="Polar residues" evidence="1">
    <location>
        <begin position="1006"/>
        <end position="1019"/>
    </location>
</feature>
<sequence>MIAPKFLSLATFIAVAVHISGLATAHSEQVNPLASLGNADPLSMLMNSIQSQKSQTDADPENPLASMMSSVVPIAAPPPDMSIYHTVPPRPRWGAAAAFVPSANAVVISGGQTDTHSTLTNETWVLDMSGLQDLQRSIAASQVTPWLKVQRSNHSESVPPLAYASAAVSSNLCPGGSQDTFYVVGGKTEYCKTDLAPIYSYSLDLVNSTLYGTWRSMKGKGQVARRTHAKAVMPPRGLGNDRSKSMIVLGGENWDEVCHDATPPAKTREPTMDVWSLPEPYGETCRGTLQSSNPLLKHNATAHQLQFRERLASVPLSDYAAVALPEHLVNQTTRQFSEPVMFLGGRDYKNRLVSFHKPWVLDTATGRWERWVTAGDVPPPRVGHTAVHLSDGTVMVYGGYKQNSAQGVSNEPTDETFLLNPNVTPAHWSRVKYAPRPANGPEPSARAFHSATVVEDVMVVAFGQQYKSTAYGLEKRGGTNVNASEPLVMYLETRPTAMQWRWTDKLSAVVAGRVTASFLGVEMGEQAGNDANGDASAPGQGSFGNSGSVGAVSIDGSRTGSHGEQGAAGEAGGTGAVPNTDGSNGQQVQGGNGASGSHGSHGAADSADGAKGAGAQGGHGSQAEHGSQGAHGSQGGAHGAGSSDANGSHGASGSNASHSSQGNGSNSGSGSGSDSDSGSGSGKGSDSNSGSGKGSGKGSDSGSGSGSGKGSNGSGSGPTPSHAPPTTTSFPDMIPVSGTPAQVTGFAGAPGAGSGSSAAPSKGKNGKGKSSGSEGTSATKGPEADGGWSPPSGSTTPISDPTTAAPSPTGAAGQSSSGDASPTGAADKNGKDDKNGDHNGHNNGESTARTGAIAGGVIGAAALAVGAVIGGLYAYRKRRESQQITMLRSNGVVPKDRRDDPEFGSAPPVSSLWLQQPMNSAGAEAEPYGRRSNMSGYSMQGHAGTPLSASPVGGRSMATDASRHTVRGPRDTHPHVPSSLAAGGAAAGLGAAAAGGYAAHEYYSPQNQREGRTDSNGSHCSYPYLSGMHRASPEDSNQGLDHDAPTDVSTSVDTHGDSDSLYSNSVDGKTVIHGEEQGMRTAPSFRFPETRAQSPKPMSYPIPRRDQQSSTLRVMN</sequence>
<dbReference type="SUPFAM" id="SSF50965">
    <property type="entry name" value="Galactose oxidase, central domain"/>
    <property type="match status" value="1"/>
</dbReference>
<dbReference type="RefSeq" id="XP_060121109.1">
    <property type="nucleotide sequence ID" value="XM_060265126.1"/>
</dbReference>
<feature type="region of interest" description="Disordered" evidence="1">
    <location>
        <begin position="886"/>
        <end position="982"/>
    </location>
</feature>
<keyword evidence="2" id="KW-0812">Transmembrane</keyword>
<dbReference type="InterPro" id="IPR011043">
    <property type="entry name" value="Gal_Oxase/kelch_b-propeller"/>
</dbReference>
<gene>
    <name evidence="4" type="ORF">MJAP1_001160</name>
</gene>
<dbReference type="InterPro" id="IPR015915">
    <property type="entry name" value="Kelch-typ_b-propeller"/>
</dbReference>
<organism evidence="4 5">
    <name type="scientific">Malassezia japonica</name>
    <dbReference type="NCBI Taxonomy" id="223818"/>
    <lineage>
        <taxon>Eukaryota</taxon>
        <taxon>Fungi</taxon>
        <taxon>Dikarya</taxon>
        <taxon>Basidiomycota</taxon>
        <taxon>Ustilaginomycotina</taxon>
        <taxon>Malasseziomycetes</taxon>
        <taxon>Malasseziales</taxon>
        <taxon>Malasseziaceae</taxon>
        <taxon>Malassezia</taxon>
    </lineage>
</organism>
<evidence type="ECO:0000256" key="1">
    <source>
        <dbReference type="SAM" id="MobiDB-lite"/>
    </source>
</evidence>
<feature type="compositionally biased region" description="Low complexity" evidence="1">
    <location>
        <begin position="755"/>
        <end position="781"/>
    </location>
</feature>
<evidence type="ECO:0000313" key="4">
    <source>
        <dbReference type="EMBL" id="WFD38212.1"/>
    </source>
</evidence>
<feature type="compositionally biased region" description="Low complexity" evidence="1">
    <location>
        <begin position="597"/>
        <end position="610"/>
    </location>
</feature>
<proteinExistence type="predicted"/>
<feature type="compositionally biased region" description="Gly residues" evidence="1">
    <location>
        <begin position="691"/>
        <end position="716"/>
    </location>
</feature>
<keyword evidence="2" id="KW-1133">Transmembrane helix</keyword>
<dbReference type="Gene3D" id="2.120.10.80">
    <property type="entry name" value="Kelch-type beta propeller"/>
    <property type="match status" value="2"/>
</dbReference>
<dbReference type="Pfam" id="PF24681">
    <property type="entry name" value="Kelch_KLHDC2_KLHL20_DRC7"/>
    <property type="match status" value="1"/>
</dbReference>
<dbReference type="Proteomes" id="UP001217754">
    <property type="component" value="Chromosome 2"/>
</dbReference>
<protein>
    <recommendedName>
        <fullName evidence="6">Kelch repeat-containing protein</fullName>
    </recommendedName>
</protein>
<feature type="compositionally biased region" description="Low complexity" evidence="1">
    <location>
        <begin position="640"/>
        <end position="664"/>
    </location>
</feature>
<evidence type="ECO:0000256" key="3">
    <source>
        <dbReference type="SAM" id="SignalP"/>
    </source>
</evidence>